<keyword evidence="3" id="KW-1185">Reference proteome</keyword>
<evidence type="ECO:0000256" key="1">
    <source>
        <dbReference type="SAM" id="MobiDB-lite"/>
    </source>
</evidence>
<dbReference type="InterPro" id="IPR036875">
    <property type="entry name" value="Znf_CCHC_sf"/>
</dbReference>
<protein>
    <recommendedName>
        <fullName evidence="4">CCHC-type domain-containing protein</fullName>
    </recommendedName>
</protein>
<evidence type="ECO:0000313" key="3">
    <source>
        <dbReference type="Proteomes" id="UP001444661"/>
    </source>
</evidence>
<name>A0ABR1TE89_9PEZI</name>
<gene>
    <name evidence="2" type="ORF">PG993_004022</name>
</gene>
<evidence type="ECO:0008006" key="4">
    <source>
        <dbReference type="Google" id="ProtNLM"/>
    </source>
</evidence>
<dbReference type="SUPFAM" id="SSF57756">
    <property type="entry name" value="Retrovirus zinc finger-like domains"/>
    <property type="match status" value="1"/>
</dbReference>
<dbReference type="Proteomes" id="UP001444661">
    <property type="component" value="Unassembled WGS sequence"/>
</dbReference>
<dbReference type="EMBL" id="JAQQWK010000003">
    <property type="protein sequence ID" value="KAK8043998.1"/>
    <property type="molecule type" value="Genomic_DNA"/>
</dbReference>
<feature type="region of interest" description="Disordered" evidence="1">
    <location>
        <begin position="50"/>
        <end position="107"/>
    </location>
</feature>
<proteinExistence type="predicted"/>
<comment type="caution">
    <text evidence="2">The sequence shown here is derived from an EMBL/GenBank/DDBJ whole genome shotgun (WGS) entry which is preliminary data.</text>
</comment>
<feature type="compositionally biased region" description="Low complexity" evidence="1">
    <location>
        <begin position="59"/>
        <end position="70"/>
    </location>
</feature>
<evidence type="ECO:0000313" key="2">
    <source>
        <dbReference type="EMBL" id="KAK8043998.1"/>
    </source>
</evidence>
<sequence>MPNFGSPGFQSVGLNATAVSSQEGFEALCQSWADQHGGRFPQTLIHLRKDDTKARRVAQRQASRQVRPAAFPAPSKGNNSASTKDKDSGPEQDMQMSGRPSKRQKRDVCGWCDKPGHEVKDCAGPPAEDGFIHACGIHNTKAHTFKDCSVAADWDTAMKWSNLVSQRANLPPLVANYDWEDVAYYYITAAKARAEVDPTWPLPLSTDFVRIIDKKKFDEFDYSVDARGQLGIDETTSSVKNFMRWCGHDTGYDGADGA</sequence>
<reference evidence="2 3" key="1">
    <citation type="submission" date="2023-01" db="EMBL/GenBank/DDBJ databases">
        <title>Analysis of 21 Apiospora genomes using comparative genomics revels a genus with tremendous synthesis potential of carbohydrate active enzymes and secondary metabolites.</title>
        <authorList>
            <person name="Sorensen T."/>
        </authorList>
    </citation>
    <scope>NUCLEOTIDE SEQUENCE [LARGE SCALE GENOMIC DNA]</scope>
    <source>
        <strain evidence="2 3">CBS 33761</strain>
    </source>
</reference>
<accession>A0ABR1TE89</accession>
<organism evidence="2 3">
    <name type="scientific">Apiospora rasikravindrae</name>
    <dbReference type="NCBI Taxonomy" id="990691"/>
    <lineage>
        <taxon>Eukaryota</taxon>
        <taxon>Fungi</taxon>
        <taxon>Dikarya</taxon>
        <taxon>Ascomycota</taxon>
        <taxon>Pezizomycotina</taxon>
        <taxon>Sordariomycetes</taxon>
        <taxon>Xylariomycetidae</taxon>
        <taxon>Amphisphaeriales</taxon>
        <taxon>Apiosporaceae</taxon>
        <taxon>Apiospora</taxon>
    </lineage>
</organism>